<keyword evidence="3" id="KW-1185">Reference proteome</keyword>
<reference evidence="2 3" key="1">
    <citation type="submission" date="2020-08" db="EMBL/GenBank/DDBJ databases">
        <title>Dyella sp. G9 isolated from forest soil.</title>
        <authorList>
            <person name="Fu J."/>
            <person name="Qiu L."/>
        </authorList>
    </citation>
    <scope>NUCLEOTIDE SEQUENCE [LARGE SCALE GENOMIC DNA]</scope>
    <source>
        <strain evidence="2 3">G9</strain>
    </source>
</reference>
<gene>
    <name evidence="2" type="ORF">H8F01_17170</name>
</gene>
<organism evidence="2 3">
    <name type="scientific">Dyella telluris</name>
    <dbReference type="NCBI Taxonomy" id="2763498"/>
    <lineage>
        <taxon>Bacteria</taxon>
        <taxon>Pseudomonadati</taxon>
        <taxon>Pseudomonadota</taxon>
        <taxon>Gammaproteobacteria</taxon>
        <taxon>Lysobacterales</taxon>
        <taxon>Rhodanobacteraceae</taxon>
        <taxon>Dyella</taxon>
    </lineage>
</organism>
<dbReference type="KEGG" id="dtl:H8F01_17170"/>
<accession>A0A7G8QAS6</accession>
<evidence type="ECO:0000313" key="2">
    <source>
        <dbReference type="EMBL" id="QNK03884.1"/>
    </source>
</evidence>
<name>A0A7G8QAS6_9GAMM</name>
<dbReference type="AlphaFoldDB" id="A0A7G8QAS6"/>
<evidence type="ECO:0000313" key="3">
    <source>
        <dbReference type="Proteomes" id="UP000515873"/>
    </source>
</evidence>
<dbReference type="Proteomes" id="UP000515873">
    <property type="component" value="Chromosome"/>
</dbReference>
<feature type="region of interest" description="Disordered" evidence="1">
    <location>
        <begin position="170"/>
        <end position="236"/>
    </location>
</feature>
<dbReference type="EMBL" id="CP060412">
    <property type="protein sequence ID" value="QNK03884.1"/>
    <property type="molecule type" value="Genomic_DNA"/>
</dbReference>
<protein>
    <submittedName>
        <fullName evidence="2">Uncharacterized protein</fullName>
    </submittedName>
</protein>
<sequence>MGLGVTSAAAWADTTSATTTTATTATSTSAKGTQDSTRLTGSYTTFAGSTANAQALVTGLHSGSTVVLTTPATATTPASQVSFTPTTHQLGYGNVNIALSLAQAELKAAGITQPTAAQIAAALNGGAIAGPSGTKELTGVLTLRSEDKGWGQVSKTLGLKLGDVLADAKTHGPVPDKADMAHGEKSEMADKNDKADKSDKDDHADKVAKADRPDKAEHPDKPEKPERPDKPERGGR</sequence>
<evidence type="ECO:0000256" key="1">
    <source>
        <dbReference type="SAM" id="MobiDB-lite"/>
    </source>
</evidence>
<proteinExistence type="predicted"/>